<evidence type="ECO:0000313" key="2">
    <source>
        <dbReference type="EMBL" id="MDT8757150.1"/>
    </source>
</evidence>
<keyword evidence="1" id="KW-0732">Signal</keyword>
<gene>
    <name evidence="2" type="ORF">MZO42_00430</name>
</gene>
<comment type="caution">
    <text evidence="2">The sequence shown here is derived from an EMBL/GenBank/DDBJ whole genome shotgun (WGS) entry which is preliminary data.</text>
</comment>
<sequence length="191" mass="19404">MTSHFCAAVLAAFVAVSPLSAAAQVTAVAPAESAIASAPVSIAAGTPVEIEFTTPLSSKTAKIDDMFRIRLTSPIVLNDKVVVPVGTLGTGQIVHAAKAGGGGKAGELIVTVRWLDHLGTRIPLRRLRMGGLDRGADRREGAFGVSMAVPFAGFFVRGGEKTIEPGTLANAIVAADVAVTPAATFESAAAN</sequence>
<organism evidence="2">
    <name type="scientific">Sphingomonas psychrotolerans</name>
    <dbReference type="NCBI Taxonomy" id="1327635"/>
    <lineage>
        <taxon>Bacteria</taxon>
        <taxon>Pseudomonadati</taxon>
        <taxon>Pseudomonadota</taxon>
        <taxon>Alphaproteobacteria</taxon>
        <taxon>Sphingomonadales</taxon>
        <taxon>Sphingomonadaceae</taxon>
        <taxon>Sphingomonas</taxon>
    </lineage>
</organism>
<dbReference type="EMBL" id="JALMLT010000001">
    <property type="protein sequence ID" value="MDT8757150.1"/>
    <property type="molecule type" value="Genomic_DNA"/>
</dbReference>
<evidence type="ECO:0000256" key="1">
    <source>
        <dbReference type="SAM" id="SignalP"/>
    </source>
</evidence>
<name>A0ABU3MXU9_9SPHN</name>
<feature type="chain" id="PRO_5047258694" evidence="1">
    <location>
        <begin position="22"/>
        <end position="191"/>
    </location>
</feature>
<protein>
    <submittedName>
        <fullName evidence="2">Uncharacterized protein</fullName>
    </submittedName>
</protein>
<reference evidence="2" key="1">
    <citation type="submission" date="2022-04" db="EMBL/GenBank/DDBJ databases">
        <title>Tomato heritable bacteria conferring resistance against bacterial wilt.</title>
        <authorList>
            <person name="Yin J."/>
        </authorList>
    </citation>
    <scope>NUCLEOTIDE SEQUENCE</scope>
    <source>
        <strain evidence="2">Cra20</strain>
    </source>
</reference>
<feature type="signal peptide" evidence="1">
    <location>
        <begin position="1"/>
        <end position="21"/>
    </location>
</feature>
<proteinExistence type="predicted"/>
<accession>A0ABU3MXU9</accession>